<evidence type="ECO:0000313" key="2">
    <source>
        <dbReference type="Proteomes" id="UP000298324"/>
    </source>
</evidence>
<gene>
    <name evidence="1" type="ORF">Psch_02190</name>
</gene>
<dbReference type="EMBL" id="QFGA01000001">
    <property type="protein sequence ID" value="TEB08624.1"/>
    <property type="molecule type" value="Genomic_DNA"/>
</dbReference>
<sequence length="67" mass="7546">MIDIIFEALTFIPQESLDDSIRLIAVTLESGADPFTALAAVFRWTEGRALYRGVHEGLQEFFLSVTR</sequence>
<dbReference type="RefSeq" id="WP_134217426.1">
    <property type="nucleotide sequence ID" value="NZ_QFGA01000001.1"/>
</dbReference>
<protein>
    <submittedName>
        <fullName evidence="1">Uncharacterized protein</fullName>
    </submittedName>
</protein>
<comment type="caution">
    <text evidence="1">The sequence shown here is derived from an EMBL/GenBank/DDBJ whole genome shotgun (WGS) entry which is preliminary data.</text>
</comment>
<keyword evidence="2" id="KW-1185">Reference proteome</keyword>
<evidence type="ECO:0000313" key="1">
    <source>
        <dbReference type="EMBL" id="TEB08624.1"/>
    </source>
</evidence>
<organism evidence="1 2">
    <name type="scientific">Pelotomaculum schinkii</name>
    <dbReference type="NCBI Taxonomy" id="78350"/>
    <lineage>
        <taxon>Bacteria</taxon>
        <taxon>Bacillati</taxon>
        <taxon>Bacillota</taxon>
        <taxon>Clostridia</taxon>
        <taxon>Eubacteriales</taxon>
        <taxon>Desulfotomaculaceae</taxon>
        <taxon>Pelotomaculum</taxon>
    </lineage>
</organism>
<reference evidence="1 2" key="1">
    <citation type="journal article" date="2018" name="Environ. Microbiol.">
        <title>Novel energy conservation strategies and behaviour of Pelotomaculum schinkii driving syntrophic propionate catabolism.</title>
        <authorList>
            <person name="Hidalgo-Ahumada C.A.P."/>
            <person name="Nobu M.K."/>
            <person name="Narihiro T."/>
            <person name="Tamaki H."/>
            <person name="Liu W.T."/>
            <person name="Kamagata Y."/>
            <person name="Stams A.J.M."/>
            <person name="Imachi H."/>
            <person name="Sousa D.Z."/>
        </authorList>
    </citation>
    <scope>NUCLEOTIDE SEQUENCE [LARGE SCALE GENOMIC DNA]</scope>
    <source>
        <strain evidence="1 2">HH</strain>
    </source>
</reference>
<accession>A0A4Y7RI13</accession>
<dbReference type="Proteomes" id="UP000298324">
    <property type="component" value="Unassembled WGS sequence"/>
</dbReference>
<proteinExistence type="predicted"/>
<dbReference type="AlphaFoldDB" id="A0A4Y7RI13"/>
<name>A0A4Y7RI13_9FIRM</name>